<evidence type="ECO:0000313" key="5">
    <source>
        <dbReference type="Proteomes" id="UP000887569"/>
    </source>
</evidence>
<keyword evidence="4" id="KW-0406">Ion transport</keyword>
<feature type="transmembrane region" description="Helical" evidence="4">
    <location>
        <begin position="112"/>
        <end position="131"/>
    </location>
</feature>
<comment type="subcellular location">
    <subcellularLocation>
        <location evidence="4">Membrane</location>
        <topology evidence="4">Multi-pass membrane protein</topology>
    </subcellularLocation>
</comment>
<evidence type="ECO:0000313" key="6">
    <source>
        <dbReference type="WBParaSite" id="PgR007_g052_t02"/>
    </source>
</evidence>
<keyword evidence="1 4" id="KW-0812">Transmembrane</keyword>
<dbReference type="GO" id="GO:0016020">
    <property type="term" value="C:membrane"/>
    <property type="evidence" value="ECO:0007669"/>
    <property type="project" value="UniProtKB-SubCell"/>
</dbReference>
<evidence type="ECO:0000256" key="2">
    <source>
        <dbReference type="ARBA" id="ARBA00022989"/>
    </source>
</evidence>
<dbReference type="PANTHER" id="PTHR12483">
    <property type="entry name" value="SOLUTE CARRIER FAMILY 31 COPPER TRANSPORTERS"/>
    <property type="match status" value="1"/>
</dbReference>
<keyword evidence="5" id="KW-1185">Reference proteome</keyword>
<evidence type="ECO:0000256" key="1">
    <source>
        <dbReference type="ARBA" id="ARBA00022692"/>
    </source>
</evidence>
<dbReference type="PANTHER" id="PTHR12483:SF30">
    <property type="entry name" value="COPPER TRANSPORT PROTEIN"/>
    <property type="match status" value="1"/>
</dbReference>
<keyword evidence="4" id="KW-0813">Transport</keyword>
<dbReference type="InterPro" id="IPR007274">
    <property type="entry name" value="Cop_transporter"/>
</dbReference>
<protein>
    <recommendedName>
        <fullName evidence="4">Copper transport protein</fullName>
    </recommendedName>
</protein>
<evidence type="ECO:0000256" key="4">
    <source>
        <dbReference type="RuleBase" id="RU367022"/>
    </source>
</evidence>
<comment type="similarity">
    <text evidence="4">Belongs to the copper transporter (Ctr) (TC 1.A.56) family. SLC31A subfamily.</text>
</comment>
<keyword evidence="2 4" id="KW-1133">Transmembrane helix</keyword>
<dbReference type="GO" id="GO:0005375">
    <property type="term" value="F:copper ion transmembrane transporter activity"/>
    <property type="evidence" value="ECO:0007669"/>
    <property type="project" value="UniProtKB-UniRule"/>
</dbReference>
<keyword evidence="4" id="KW-0187">Copper transport</keyword>
<dbReference type="Proteomes" id="UP000887569">
    <property type="component" value="Unplaced"/>
</dbReference>
<keyword evidence="4" id="KW-0186">Copper</keyword>
<sequence>MNHSGHDHMMEMNHAMTFHFGDSEVLLFNFWTVSSPGMMVLSCLIVILLCIIMEAIRWQRSFRKATKKQVQPGSQMPSFHRPQITVALCLETAMHAIQLTIGYILMLLFMTFNVWICIAVVLGEVIGRFIFSAFFPPPEMTNAQAQSLENCCG</sequence>
<organism evidence="5 6">
    <name type="scientific">Parascaris univalens</name>
    <name type="common">Nematode worm</name>
    <dbReference type="NCBI Taxonomy" id="6257"/>
    <lineage>
        <taxon>Eukaryota</taxon>
        <taxon>Metazoa</taxon>
        <taxon>Ecdysozoa</taxon>
        <taxon>Nematoda</taxon>
        <taxon>Chromadorea</taxon>
        <taxon>Rhabditida</taxon>
        <taxon>Spirurina</taxon>
        <taxon>Ascaridomorpha</taxon>
        <taxon>Ascaridoidea</taxon>
        <taxon>Ascarididae</taxon>
        <taxon>Parascaris</taxon>
    </lineage>
</organism>
<dbReference type="WBParaSite" id="PgR007_g052_t02">
    <property type="protein sequence ID" value="PgR007_g052_t02"/>
    <property type="gene ID" value="PgR007_g052"/>
</dbReference>
<accession>A0A915AF58</accession>
<evidence type="ECO:0000256" key="3">
    <source>
        <dbReference type="ARBA" id="ARBA00023136"/>
    </source>
</evidence>
<keyword evidence="3 4" id="KW-0472">Membrane</keyword>
<dbReference type="Pfam" id="PF04145">
    <property type="entry name" value="Ctr"/>
    <property type="match status" value="1"/>
</dbReference>
<feature type="transmembrane region" description="Helical" evidence="4">
    <location>
        <begin position="37"/>
        <end position="58"/>
    </location>
</feature>
<name>A0A915AF58_PARUN</name>
<proteinExistence type="inferred from homology"/>
<reference evidence="6" key="1">
    <citation type="submission" date="2022-11" db="UniProtKB">
        <authorList>
            <consortium name="WormBaseParasite"/>
        </authorList>
    </citation>
    <scope>IDENTIFICATION</scope>
</reference>
<dbReference type="AlphaFoldDB" id="A0A915AF58"/>